<dbReference type="InterPro" id="IPR001387">
    <property type="entry name" value="Cro/C1-type_HTH"/>
</dbReference>
<evidence type="ECO:0000256" key="3">
    <source>
        <dbReference type="ARBA" id="ARBA00023125"/>
    </source>
</evidence>
<evidence type="ECO:0000256" key="4">
    <source>
        <dbReference type="ARBA" id="ARBA00023163"/>
    </source>
</evidence>
<gene>
    <name evidence="6" type="ORF">SAMN02745193_02034</name>
</gene>
<organism evidence="6 7">
    <name type="scientific">Erythrobacter sanguineus</name>
    <dbReference type="NCBI Taxonomy" id="198312"/>
    <lineage>
        <taxon>Bacteria</taxon>
        <taxon>Pseudomonadati</taxon>
        <taxon>Pseudomonadota</taxon>
        <taxon>Alphaproteobacteria</taxon>
        <taxon>Sphingomonadales</taxon>
        <taxon>Erythrobacteraceae</taxon>
        <taxon>Erythrobacter/Porphyrobacter group</taxon>
        <taxon>Erythrobacter</taxon>
    </lineage>
</organism>
<evidence type="ECO:0000313" key="7">
    <source>
        <dbReference type="Proteomes" id="UP000184391"/>
    </source>
</evidence>
<dbReference type="PIRSF" id="PIRSF019251">
    <property type="entry name" value="Rv0465c"/>
    <property type="match status" value="1"/>
</dbReference>
<dbReference type="InterPro" id="IPR018653">
    <property type="entry name" value="ScfR_C"/>
</dbReference>
<accession>A0A1M7SMV8</accession>
<dbReference type="InterPro" id="IPR050807">
    <property type="entry name" value="TransReg_Diox_bact_type"/>
</dbReference>
<dbReference type="STRING" id="198312.SAMN02745193_02034"/>
<evidence type="ECO:0000256" key="1">
    <source>
        <dbReference type="ARBA" id="ARBA00007227"/>
    </source>
</evidence>
<keyword evidence="7" id="KW-1185">Reference proteome</keyword>
<dbReference type="SMART" id="SM00530">
    <property type="entry name" value="HTH_XRE"/>
    <property type="match status" value="1"/>
</dbReference>
<dbReference type="GO" id="GO:0003677">
    <property type="term" value="F:DNA binding"/>
    <property type="evidence" value="ECO:0007669"/>
    <property type="project" value="UniProtKB-KW"/>
</dbReference>
<reference evidence="7" key="1">
    <citation type="submission" date="2016-12" db="EMBL/GenBank/DDBJ databases">
        <authorList>
            <person name="Varghese N."/>
            <person name="Submissions S."/>
        </authorList>
    </citation>
    <scope>NUCLEOTIDE SEQUENCE [LARGE SCALE GENOMIC DNA]</scope>
    <source>
        <strain evidence="7">DSM 11032</strain>
    </source>
</reference>
<dbReference type="InterPro" id="IPR010359">
    <property type="entry name" value="IrrE_HExxH"/>
</dbReference>
<evidence type="ECO:0000259" key="5">
    <source>
        <dbReference type="PROSITE" id="PS50943"/>
    </source>
</evidence>
<dbReference type="RefSeq" id="WP_072674773.1">
    <property type="nucleotide sequence ID" value="NZ_FRDF01000011.1"/>
</dbReference>
<feature type="domain" description="HTH cro/C1-type" evidence="5">
    <location>
        <begin position="13"/>
        <end position="67"/>
    </location>
</feature>
<dbReference type="PANTHER" id="PTHR46797:SF23">
    <property type="entry name" value="HTH-TYPE TRANSCRIPTIONAL REGULATOR SUTR"/>
    <property type="match status" value="1"/>
</dbReference>
<sequence length="470" mass="52575">MGNRQRIFAGQQLRILRERRGLKQADLAQQLAISPSYLSQLEHDDRPLTPRLIERVARLFPLEWQDFPGEDTEQLSLLLREAVADPIFDTPTPPDTIARLAEQQPAFARRFVELHGALRRANQRLEMVDEALAVDSHEGARLPWEEVRDWFHLSNNYVDLIDRAAEQLIAAIAGQDAVPTTEALRAHLRQEHAITVDISPADALRSFDAGEGVLRIDSGQPAASIRFQIAYHVAATTLGDAIRDTADAARLRSEVARELLTIGLANYAAGAVLMPYGHFRKAARAFRHDVDRLALHYQTSFEQTCHRLSTMQREGERGLPIFFCRVDMAGNITKRHSATRFQFARFGGACPLWIVHEAAAIPDRILVQLAETPDGQRYVSIAKGLVKASGRFDRNPRRYAVALGCEVRHASEFVYADSIDTVSAQAATPIGVSCRICPRADCDQRAYPPSDQTIAVDLFRRGVVPYEMSR</sequence>
<dbReference type="PANTHER" id="PTHR46797">
    <property type="entry name" value="HTH-TYPE TRANSCRIPTIONAL REGULATOR"/>
    <property type="match status" value="1"/>
</dbReference>
<dbReference type="GO" id="GO:0003700">
    <property type="term" value="F:DNA-binding transcription factor activity"/>
    <property type="evidence" value="ECO:0007669"/>
    <property type="project" value="TreeGrafter"/>
</dbReference>
<dbReference type="Pfam" id="PF06114">
    <property type="entry name" value="Peptidase_M78"/>
    <property type="match status" value="1"/>
</dbReference>
<dbReference type="OrthoDB" id="1123084at2"/>
<keyword evidence="4" id="KW-0804">Transcription</keyword>
<dbReference type="Gene3D" id="1.10.260.40">
    <property type="entry name" value="lambda repressor-like DNA-binding domains"/>
    <property type="match status" value="1"/>
</dbReference>
<dbReference type="InterPro" id="IPR010982">
    <property type="entry name" value="Lambda_DNA-bd_dom_sf"/>
</dbReference>
<comment type="similarity">
    <text evidence="1">Belongs to the short-chain fatty acyl-CoA assimilation regulator (ScfR) family.</text>
</comment>
<dbReference type="GO" id="GO:0005829">
    <property type="term" value="C:cytosol"/>
    <property type="evidence" value="ECO:0007669"/>
    <property type="project" value="TreeGrafter"/>
</dbReference>
<evidence type="ECO:0000313" key="6">
    <source>
        <dbReference type="EMBL" id="SHN59812.1"/>
    </source>
</evidence>
<dbReference type="Proteomes" id="UP000184391">
    <property type="component" value="Unassembled WGS sequence"/>
</dbReference>
<dbReference type="PROSITE" id="PS50943">
    <property type="entry name" value="HTH_CROC1"/>
    <property type="match status" value="1"/>
</dbReference>
<dbReference type="Pfam" id="PF13560">
    <property type="entry name" value="HTH_31"/>
    <property type="match status" value="1"/>
</dbReference>
<dbReference type="InterPro" id="IPR026281">
    <property type="entry name" value="HTH_RamB"/>
</dbReference>
<dbReference type="Pfam" id="PF09856">
    <property type="entry name" value="ScfRs"/>
    <property type="match status" value="1"/>
</dbReference>
<keyword evidence="3" id="KW-0238">DNA-binding</keyword>
<dbReference type="SUPFAM" id="SSF47413">
    <property type="entry name" value="lambda repressor-like DNA-binding domains"/>
    <property type="match status" value="1"/>
</dbReference>
<dbReference type="EMBL" id="FRDF01000011">
    <property type="protein sequence ID" value="SHN59812.1"/>
    <property type="molecule type" value="Genomic_DNA"/>
</dbReference>
<keyword evidence="2" id="KW-0805">Transcription regulation</keyword>
<proteinExistence type="inferred from homology"/>
<protein>
    <submittedName>
        <fullName evidence="6">Transcriptional regulator, XRE family</fullName>
    </submittedName>
</protein>
<name>A0A1M7SMV8_9SPHN</name>
<dbReference type="AlphaFoldDB" id="A0A1M7SMV8"/>
<evidence type="ECO:0000256" key="2">
    <source>
        <dbReference type="ARBA" id="ARBA00023015"/>
    </source>
</evidence>
<dbReference type="CDD" id="cd00093">
    <property type="entry name" value="HTH_XRE"/>
    <property type="match status" value="1"/>
</dbReference>